<dbReference type="AlphaFoldDB" id="A0A1G2DG92"/>
<gene>
    <name evidence="1" type="ORF">A3D67_00370</name>
</gene>
<evidence type="ECO:0000313" key="1">
    <source>
        <dbReference type="EMBL" id="OGZ11880.1"/>
    </source>
</evidence>
<organism evidence="1 2">
    <name type="scientific">Candidatus Lloydbacteria bacterium RIFCSPHIGHO2_02_FULL_51_22</name>
    <dbReference type="NCBI Taxonomy" id="1798663"/>
    <lineage>
        <taxon>Bacteria</taxon>
        <taxon>Candidatus Lloydiibacteriota</taxon>
    </lineage>
</organism>
<reference evidence="1 2" key="1">
    <citation type="journal article" date="2016" name="Nat. Commun.">
        <title>Thousands of microbial genomes shed light on interconnected biogeochemical processes in an aquifer system.</title>
        <authorList>
            <person name="Anantharaman K."/>
            <person name="Brown C.T."/>
            <person name="Hug L.A."/>
            <person name="Sharon I."/>
            <person name="Castelle C.J."/>
            <person name="Probst A.J."/>
            <person name="Thomas B.C."/>
            <person name="Singh A."/>
            <person name="Wilkins M.J."/>
            <person name="Karaoz U."/>
            <person name="Brodie E.L."/>
            <person name="Williams K.H."/>
            <person name="Hubbard S.S."/>
            <person name="Banfield J.F."/>
        </authorList>
    </citation>
    <scope>NUCLEOTIDE SEQUENCE [LARGE SCALE GENOMIC DNA]</scope>
</reference>
<protein>
    <submittedName>
        <fullName evidence="1">Uncharacterized protein</fullName>
    </submittedName>
</protein>
<name>A0A1G2DG92_9BACT</name>
<comment type="caution">
    <text evidence="1">The sequence shown here is derived from an EMBL/GenBank/DDBJ whole genome shotgun (WGS) entry which is preliminary data.</text>
</comment>
<proteinExistence type="predicted"/>
<dbReference type="EMBL" id="MHLN01000014">
    <property type="protein sequence ID" value="OGZ11880.1"/>
    <property type="molecule type" value="Genomic_DNA"/>
</dbReference>
<sequence length="76" mass="9019">MKKRKNEGPDVTLLAMTTADFAKYYNQNLPESFPRVSTKMLTEFRTGHPSLFKNEDTWTIDMHRKKLMDWLASRPR</sequence>
<dbReference type="Proteomes" id="UP000178099">
    <property type="component" value="Unassembled WGS sequence"/>
</dbReference>
<accession>A0A1G2DG92</accession>
<evidence type="ECO:0000313" key="2">
    <source>
        <dbReference type="Proteomes" id="UP000178099"/>
    </source>
</evidence>